<evidence type="ECO:0000256" key="2">
    <source>
        <dbReference type="ARBA" id="ARBA00022723"/>
    </source>
</evidence>
<dbReference type="Proteomes" id="UP001151760">
    <property type="component" value="Unassembled WGS sequence"/>
</dbReference>
<evidence type="ECO:0000259" key="6">
    <source>
        <dbReference type="Pfam" id="PF08646"/>
    </source>
</evidence>
<keyword evidence="3" id="KW-0863">Zinc-finger</keyword>
<evidence type="ECO:0000256" key="4">
    <source>
        <dbReference type="ARBA" id="ARBA00022833"/>
    </source>
</evidence>
<proteinExistence type="inferred from homology"/>
<dbReference type="PANTHER" id="PTHR47165:SF4">
    <property type="entry name" value="OS03G0429900 PROTEIN"/>
    <property type="match status" value="1"/>
</dbReference>
<name>A0ABQ4Y224_9ASTR</name>
<keyword evidence="2" id="KW-0479">Metal-binding</keyword>
<gene>
    <name evidence="7" type="ORF">Tco_0704524</name>
</gene>
<protein>
    <submittedName>
        <fullName evidence="7">Replication protein A 70 kDa DNA-binding subunit B</fullName>
    </submittedName>
</protein>
<organism evidence="7 8">
    <name type="scientific">Tanacetum coccineum</name>
    <dbReference type="NCBI Taxonomy" id="301880"/>
    <lineage>
        <taxon>Eukaryota</taxon>
        <taxon>Viridiplantae</taxon>
        <taxon>Streptophyta</taxon>
        <taxon>Embryophyta</taxon>
        <taxon>Tracheophyta</taxon>
        <taxon>Spermatophyta</taxon>
        <taxon>Magnoliopsida</taxon>
        <taxon>eudicotyledons</taxon>
        <taxon>Gunneridae</taxon>
        <taxon>Pentapetalae</taxon>
        <taxon>asterids</taxon>
        <taxon>campanulids</taxon>
        <taxon>Asterales</taxon>
        <taxon>Asteraceae</taxon>
        <taxon>Asteroideae</taxon>
        <taxon>Anthemideae</taxon>
        <taxon>Anthemidinae</taxon>
        <taxon>Tanacetum</taxon>
    </lineage>
</organism>
<evidence type="ECO:0000256" key="3">
    <source>
        <dbReference type="ARBA" id="ARBA00022771"/>
    </source>
</evidence>
<dbReference type="InterPro" id="IPR012340">
    <property type="entry name" value="NA-bd_OB-fold"/>
</dbReference>
<dbReference type="InterPro" id="IPR047192">
    <property type="entry name" value="Euk_RPA1_DBD_C"/>
</dbReference>
<dbReference type="Gene3D" id="2.40.50.140">
    <property type="entry name" value="Nucleic acid-binding proteins"/>
    <property type="match status" value="2"/>
</dbReference>
<keyword evidence="8" id="KW-1185">Reference proteome</keyword>
<evidence type="ECO:0000256" key="1">
    <source>
        <dbReference type="ARBA" id="ARBA00005690"/>
    </source>
</evidence>
<reference evidence="7" key="1">
    <citation type="journal article" date="2022" name="Int. J. Mol. Sci.">
        <title>Draft Genome of Tanacetum Coccineum: Genomic Comparison of Closely Related Tanacetum-Family Plants.</title>
        <authorList>
            <person name="Yamashiro T."/>
            <person name="Shiraishi A."/>
            <person name="Nakayama K."/>
            <person name="Satake H."/>
        </authorList>
    </citation>
    <scope>NUCLEOTIDE SEQUENCE</scope>
</reference>
<dbReference type="Pfam" id="PF08646">
    <property type="entry name" value="Rep_fac-A_C"/>
    <property type="match status" value="1"/>
</dbReference>
<evidence type="ECO:0000313" key="8">
    <source>
        <dbReference type="Proteomes" id="UP001151760"/>
    </source>
</evidence>
<keyword evidence="4" id="KW-0862">Zinc</keyword>
<dbReference type="EMBL" id="BQNB010010024">
    <property type="protein sequence ID" value="GJS71683.1"/>
    <property type="molecule type" value="Genomic_DNA"/>
</dbReference>
<comment type="caution">
    <text evidence="7">The sequence shown here is derived from an EMBL/GenBank/DDBJ whole genome shotgun (WGS) entry which is preliminary data.</text>
</comment>
<sequence>MEIEGELRDEANVADSCKGAVSFDSAMFEKKNSQPLQKLMVGLTCPGWIGVDKSQLAQDIFHSTRWRWSGNGSNWCEETLSTIPLRVVDASNITMIKDVDLVLDNITVHGRCISLLHSHRMNQAHNMYSLDMVIQDSQGTVVTRINSFDNNVNGFILEPFNRLLDGTRQYHEHEAVDIIGSVVAIGDIVPVQSAAGRKIRRTVVVEDSKSNQLDCTFWDQWANMWDEYAVKRDELGHVVFILQLGKVKYWDGTPSIHNALFGTKMFINRDLPEILSFRQRLKELPEYDESRFKMSLFTPQKPMVTIADFFNGAVKKMVSSIRECDQKSHCIVYARIHRIHIENEWAYTACKECNKKVNVVESKAMSSAGKSKVTFYCEDRGAVQVASRYKVIMRINDQSGSAPIVFFNTMINKLSGYTAWELMEKHDMDVDEYWPGELLDLVGKRCDAVNDEPSFVKHFKEGFLDEEDDDEGFTTPASRIKVTNLGDDSANHVLDMQTPTSGNEAS</sequence>
<dbReference type="InterPro" id="IPR013955">
    <property type="entry name" value="Rep_factor-A_C"/>
</dbReference>
<dbReference type="CDD" id="cd04481">
    <property type="entry name" value="RPA1_DBD_B_like"/>
    <property type="match status" value="1"/>
</dbReference>
<evidence type="ECO:0000313" key="7">
    <source>
        <dbReference type="EMBL" id="GJS71683.1"/>
    </source>
</evidence>
<evidence type="ECO:0000256" key="5">
    <source>
        <dbReference type="ARBA" id="ARBA00023125"/>
    </source>
</evidence>
<dbReference type="SUPFAM" id="SSF50249">
    <property type="entry name" value="Nucleic acid-binding proteins"/>
    <property type="match status" value="2"/>
</dbReference>
<dbReference type="PANTHER" id="PTHR47165">
    <property type="entry name" value="OS03G0429900 PROTEIN"/>
    <property type="match status" value="1"/>
</dbReference>
<feature type="domain" description="Replication factor A C-terminal" evidence="6">
    <location>
        <begin position="332"/>
        <end position="432"/>
    </location>
</feature>
<comment type="similarity">
    <text evidence="1">Belongs to the replication factor A protein 1 family.</text>
</comment>
<dbReference type="CDD" id="cd04476">
    <property type="entry name" value="RPA1_DBD_C"/>
    <property type="match status" value="1"/>
</dbReference>
<dbReference type="GO" id="GO:0003677">
    <property type="term" value="F:DNA binding"/>
    <property type="evidence" value="ECO:0007669"/>
    <property type="project" value="UniProtKB-KW"/>
</dbReference>
<accession>A0ABQ4Y224</accession>
<reference evidence="7" key="2">
    <citation type="submission" date="2022-01" db="EMBL/GenBank/DDBJ databases">
        <authorList>
            <person name="Yamashiro T."/>
            <person name="Shiraishi A."/>
            <person name="Satake H."/>
            <person name="Nakayama K."/>
        </authorList>
    </citation>
    <scope>NUCLEOTIDE SEQUENCE</scope>
</reference>
<keyword evidence="5 7" id="KW-0238">DNA-binding</keyword>